<dbReference type="InterPro" id="IPR011701">
    <property type="entry name" value="MFS"/>
</dbReference>
<dbReference type="PANTHER" id="PTHR11360:SF290">
    <property type="entry name" value="MONOCARBOXYLATE MFS PERMEASE"/>
    <property type="match status" value="1"/>
</dbReference>
<reference evidence="6 7" key="1">
    <citation type="submission" date="2024-03" db="EMBL/GenBank/DDBJ databases">
        <authorList>
            <person name="Jo J.-H."/>
        </authorList>
    </citation>
    <scope>NUCLEOTIDE SEQUENCE [LARGE SCALE GENOMIC DNA]</scope>
    <source>
        <strain evidence="6 7">PS1R-30</strain>
    </source>
</reference>
<dbReference type="SUPFAM" id="SSF103473">
    <property type="entry name" value="MFS general substrate transporter"/>
    <property type="match status" value="1"/>
</dbReference>
<feature type="transmembrane region" description="Helical" evidence="4">
    <location>
        <begin position="12"/>
        <end position="33"/>
    </location>
</feature>
<comment type="caution">
    <text evidence="6">The sequence shown here is derived from an EMBL/GenBank/DDBJ whole genome shotgun (WGS) entry which is preliminary data.</text>
</comment>
<feature type="transmembrane region" description="Helical" evidence="4">
    <location>
        <begin position="351"/>
        <end position="370"/>
    </location>
</feature>
<protein>
    <submittedName>
        <fullName evidence="6">MFS transporter</fullName>
    </submittedName>
</protein>
<evidence type="ECO:0000259" key="5">
    <source>
        <dbReference type="PROSITE" id="PS50850"/>
    </source>
</evidence>
<evidence type="ECO:0000256" key="1">
    <source>
        <dbReference type="ARBA" id="ARBA00022692"/>
    </source>
</evidence>
<feature type="transmembrane region" description="Helical" evidence="4">
    <location>
        <begin position="226"/>
        <end position="245"/>
    </location>
</feature>
<dbReference type="InterPro" id="IPR036259">
    <property type="entry name" value="MFS_trans_sf"/>
</dbReference>
<keyword evidence="2 4" id="KW-1133">Transmembrane helix</keyword>
<feature type="transmembrane region" description="Helical" evidence="4">
    <location>
        <begin position="291"/>
        <end position="310"/>
    </location>
</feature>
<dbReference type="CDD" id="cd17355">
    <property type="entry name" value="MFS_YcxA_like"/>
    <property type="match status" value="1"/>
</dbReference>
<keyword evidence="1 4" id="KW-0812">Transmembrane</keyword>
<feature type="transmembrane region" description="Helical" evidence="4">
    <location>
        <begin position="382"/>
        <end position="401"/>
    </location>
</feature>
<dbReference type="Gene3D" id="1.20.1250.20">
    <property type="entry name" value="MFS general substrate transporter like domains"/>
    <property type="match status" value="2"/>
</dbReference>
<evidence type="ECO:0000256" key="3">
    <source>
        <dbReference type="ARBA" id="ARBA00023136"/>
    </source>
</evidence>
<keyword evidence="7" id="KW-1185">Reference proteome</keyword>
<feature type="transmembrane region" description="Helical" evidence="4">
    <location>
        <begin position="45"/>
        <end position="65"/>
    </location>
</feature>
<dbReference type="EMBL" id="JBBHJZ010000001">
    <property type="protein sequence ID" value="MEJ5976204.1"/>
    <property type="molecule type" value="Genomic_DNA"/>
</dbReference>
<evidence type="ECO:0000256" key="4">
    <source>
        <dbReference type="SAM" id="Phobius"/>
    </source>
</evidence>
<dbReference type="PROSITE" id="PS50850">
    <property type="entry name" value="MFS"/>
    <property type="match status" value="1"/>
</dbReference>
<sequence length="417" mass="43570">MPASFAVGWRQVGICFLLLSASGMIASTYSLVAVPLAQEFQPTRMVLMLAMTVYSAVSAVLMPLIGNLADRFSVRRLMIAGGCFLAAGYTAISLATSFVQVLVAFALLIAPANALMGPVAATVLLSRWFANLRGRAIGVAIAGISAGGFAFPLIIQGLLDTHDWRQALQLLSLVLIVWTVPAALLVVERPADRGLHPDGAPEAPELARQELGRAPISARQILTDPAFWAIAGTVAIVTAGMKGMITNLAPLAKDSGIDATRAATLISVYSACSFVAKLSFAALADRVGPRTLMFVALGGFALGIGLLTQASAGYSAIALGVACIGIFGGLMIPIESFIAPRVFGQRAVGRAMGLLSGVILIAMLATPPLFGLIFDLTGSYKGIFWTFCALGIAAMFWLPAIRLHARQEPTLEAAPAE</sequence>
<feature type="transmembrane region" description="Helical" evidence="4">
    <location>
        <begin position="316"/>
        <end position="339"/>
    </location>
</feature>
<feature type="transmembrane region" description="Helical" evidence="4">
    <location>
        <begin position="167"/>
        <end position="187"/>
    </location>
</feature>
<feature type="transmembrane region" description="Helical" evidence="4">
    <location>
        <begin position="265"/>
        <end position="284"/>
    </location>
</feature>
<evidence type="ECO:0000313" key="7">
    <source>
        <dbReference type="Proteomes" id="UP001361239"/>
    </source>
</evidence>
<dbReference type="InterPro" id="IPR050327">
    <property type="entry name" value="Proton-linked_MCT"/>
</dbReference>
<dbReference type="Proteomes" id="UP001361239">
    <property type="component" value="Unassembled WGS sequence"/>
</dbReference>
<proteinExistence type="predicted"/>
<name>A0ABU8RTV5_9SPHN</name>
<feature type="domain" description="Major facilitator superfamily (MFS) profile" evidence="5">
    <location>
        <begin position="1"/>
        <end position="406"/>
    </location>
</feature>
<feature type="transmembrane region" description="Helical" evidence="4">
    <location>
        <begin position="137"/>
        <end position="155"/>
    </location>
</feature>
<dbReference type="PANTHER" id="PTHR11360">
    <property type="entry name" value="MONOCARBOXYLATE TRANSPORTER"/>
    <property type="match status" value="1"/>
</dbReference>
<dbReference type="InterPro" id="IPR020846">
    <property type="entry name" value="MFS_dom"/>
</dbReference>
<evidence type="ECO:0000256" key="2">
    <source>
        <dbReference type="ARBA" id="ARBA00022989"/>
    </source>
</evidence>
<gene>
    <name evidence="6" type="ORF">WG901_06135</name>
</gene>
<evidence type="ECO:0000313" key="6">
    <source>
        <dbReference type="EMBL" id="MEJ5976204.1"/>
    </source>
</evidence>
<keyword evidence="3 4" id="KW-0472">Membrane</keyword>
<feature type="transmembrane region" description="Helical" evidence="4">
    <location>
        <begin position="101"/>
        <end position="125"/>
    </location>
</feature>
<dbReference type="RefSeq" id="WP_339586123.1">
    <property type="nucleotide sequence ID" value="NZ_JBBHJZ010000001.1"/>
</dbReference>
<feature type="transmembrane region" description="Helical" evidence="4">
    <location>
        <begin position="77"/>
        <end position="95"/>
    </location>
</feature>
<organism evidence="6 7">
    <name type="scientific">Novosphingobium anseongense</name>
    <dbReference type="NCBI Taxonomy" id="3133436"/>
    <lineage>
        <taxon>Bacteria</taxon>
        <taxon>Pseudomonadati</taxon>
        <taxon>Pseudomonadota</taxon>
        <taxon>Alphaproteobacteria</taxon>
        <taxon>Sphingomonadales</taxon>
        <taxon>Sphingomonadaceae</taxon>
        <taxon>Novosphingobium</taxon>
    </lineage>
</organism>
<accession>A0ABU8RTV5</accession>
<dbReference type="Pfam" id="PF07690">
    <property type="entry name" value="MFS_1"/>
    <property type="match status" value="1"/>
</dbReference>